<name>A0A7R9Q5G3_9ACAR</name>
<dbReference type="EMBL" id="CAJPIZ010010092">
    <property type="protein sequence ID" value="CAG2112288.1"/>
    <property type="molecule type" value="Genomic_DNA"/>
</dbReference>
<organism evidence="1">
    <name type="scientific">Medioppia subpectinata</name>
    <dbReference type="NCBI Taxonomy" id="1979941"/>
    <lineage>
        <taxon>Eukaryota</taxon>
        <taxon>Metazoa</taxon>
        <taxon>Ecdysozoa</taxon>
        <taxon>Arthropoda</taxon>
        <taxon>Chelicerata</taxon>
        <taxon>Arachnida</taxon>
        <taxon>Acari</taxon>
        <taxon>Acariformes</taxon>
        <taxon>Sarcoptiformes</taxon>
        <taxon>Oribatida</taxon>
        <taxon>Brachypylina</taxon>
        <taxon>Oppioidea</taxon>
        <taxon>Oppiidae</taxon>
        <taxon>Medioppia</taxon>
    </lineage>
</organism>
<dbReference type="AlphaFoldDB" id="A0A7R9Q5G3"/>
<protein>
    <submittedName>
        <fullName evidence="1">Uncharacterized protein</fullName>
    </submittedName>
</protein>
<keyword evidence="2" id="KW-1185">Reference proteome</keyword>
<dbReference type="OrthoDB" id="27962at2759"/>
<dbReference type="EMBL" id="OC864667">
    <property type="protein sequence ID" value="CAD7631858.1"/>
    <property type="molecule type" value="Genomic_DNA"/>
</dbReference>
<reference evidence="1" key="1">
    <citation type="submission" date="2020-11" db="EMBL/GenBank/DDBJ databases">
        <authorList>
            <person name="Tran Van P."/>
        </authorList>
    </citation>
    <scope>NUCLEOTIDE SEQUENCE</scope>
</reference>
<accession>A0A7R9Q5G3</accession>
<evidence type="ECO:0000313" key="1">
    <source>
        <dbReference type="EMBL" id="CAD7631858.1"/>
    </source>
</evidence>
<proteinExistence type="predicted"/>
<feature type="non-terminal residue" evidence="1">
    <location>
        <position position="1"/>
    </location>
</feature>
<gene>
    <name evidence="1" type="ORF">OSB1V03_LOCUS12267</name>
</gene>
<evidence type="ECO:0000313" key="2">
    <source>
        <dbReference type="Proteomes" id="UP000759131"/>
    </source>
</evidence>
<sequence>MAPVSLPNGLDPVLTKNLGKNILNNSEIYDKYKEAACHYAKYRNAAILEFECSFKAARVLTDIEKYLWSSEFIQNAVFISFNQTNEEQAAFYRRFAALKAVSLHLQNPDWEKCY</sequence>
<dbReference type="Proteomes" id="UP000759131">
    <property type="component" value="Unassembled WGS sequence"/>
</dbReference>